<keyword evidence="1" id="KW-0677">Repeat</keyword>
<dbReference type="Proteomes" id="UP000009022">
    <property type="component" value="Unassembled WGS sequence"/>
</dbReference>
<feature type="non-terminal residue" evidence="3">
    <location>
        <position position="101"/>
    </location>
</feature>
<organism evidence="3 4">
    <name type="scientific">Trichoplax adhaerens</name>
    <name type="common">Trichoplax reptans</name>
    <dbReference type="NCBI Taxonomy" id="10228"/>
    <lineage>
        <taxon>Eukaryota</taxon>
        <taxon>Metazoa</taxon>
        <taxon>Placozoa</taxon>
        <taxon>Uniplacotomia</taxon>
        <taxon>Trichoplacea</taxon>
        <taxon>Trichoplacidae</taxon>
        <taxon>Trichoplax</taxon>
    </lineage>
</organism>
<dbReference type="Gene3D" id="2.60.40.10">
    <property type="entry name" value="Immunoglobulins"/>
    <property type="match status" value="1"/>
</dbReference>
<dbReference type="InParanoid" id="B3S795"/>
<dbReference type="SMART" id="SM00060">
    <property type="entry name" value="FN3"/>
    <property type="match status" value="1"/>
</dbReference>
<dbReference type="RefSeq" id="XP_002116046.1">
    <property type="nucleotide sequence ID" value="XM_002116010.1"/>
</dbReference>
<dbReference type="CDD" id="cd00063">
    <property type="entry name" value="FN3"/>
    <property type="match status" value="1"/>
</dbReference>
<dbReference type="HOGENOM" id="CLU_181182_0_0_1"/>
<dbReference type="CTD" id="6757259"/>
<dbReference type="Pfam" id="PF00041">
    <property type="entry name" value="fn3"/>
    <property type="match status" value="1"/>
</dbReference>
<keyword evidence="4" id="KW-1185">Reference proteome</keyword>
<dbReference type="SUPFAM" id="SSF49265">
    <property type="entry name" value="Fibronectin type III"/>
    <property type="match status" value="1"/>
</dbReference>
<evidence type="ECO:0000256" key="1">
    <source>
        <dbReference type="ARBA" id="ARBA00022737"/>
    </source>
</evidence>
<reference evidence="3 4" key="1">
    <citation type="journal article" date="2008" name="Nature">
        <title>The Trichoplax genome and the nature of placozoans.</title>
        <authorList>
            <person name="Srivastava M."/>
            <person name="Begovic E."/>
            <person name="Chapman J."/>
            <person name="Putnam N.H."/>
            <person name="Hellsten U."/>
            <person name="Kawashima T."/>
            <person name="Kuo A."/>
            <person name="Mitros T."/>
            <person name="Salamov A."/>
            <person name="Carpenter M.L."/>
            <person name="Signorovitch A.Y."/>
            <person name="Moreno M.A."/>
            <person name="Kamm K."/>
            <person name="Grimwood J."/>
            <person name="Schmutz J."/>
            <person name="Shapiro H."/>
            <person name="Grigoriev I.V."/>
            <person name="Buss L.W."/>
            <person name="Schierwater B."/>
            <person name="Dellaporta S.L."/>
            <person name="Rokhsar D.S."/>
        </authorList>
    </citation>
    <scope>NUCLEOTIDE SEQUENCE [LARGE SCALE GENOMIC DNA]</scope>
    <source>
        <strain evidence="3 4">Grell-BS-1999</strain>
    </source>
</reference>
<dbReference type="AlphaFoldDB" id="B3S795"/>
<dbReference type="EMBL" id="DS985253">
    <property type="protein sequence ID" value="EDV21446.1"/>
    <property type="molecule type" value="Genomic_DNA"/>
</dbReference>
<dbReference type="OrthoDB" id="5969272at2759"/>
<dbReference type="GeneID" id="6757259"/>
<dbReference type="STRING" id="10228.B3S795"/>
<evidence type="ECO:0000313" key="3">
    <source>
        <dbReference type="EMBL" id="EDV21446.1"/>
    </source>
</evidence>
<dbReference type="PhylomeDB" id="B3S795"/>
<sequence length="101" mass="11414">PNTYPSDVNVTTLTSTSIYISWQPIPLFERNGIITVYNISYHSLQRNHNGIIQTLLTGRSRNYTAFNLKYFSQYKVSIYAFTVAGMSPGSNELTIRTLQSG</sequence>
<feature type="non-terminal residue" evidence="3">
    <location>
        <position position="1"/>
    </location>
</feature>
<dbReference type="eggNOG" id="KOG3510">
    <property type="taxonomic scope" value="Eukaryota"/>
</dbReference>
<dbReference type="PROSITE" id="PS50853">
    <property type="entry name" value="FN3"/>
    <property type="match status" value="1"/>
</dbReference>
<name>B3S795_TRIAD</name>
<protein>
    <recommendedName>
        <fullName evidence="2">Fibronectin type-III domain-containing protein</fullName>
    </recommendedName>
</protein>
<feature type="domain" description="Fibronectin type-III" evidence="2">
    <location>
        <begin position="4"/>
        <end position="100"/>
    </location>
</feature>
<gene>
    <name evidence="3" type="ORF">TRIADDRAFT_7606</name>
</gene>
<dbReference type="FunFam" id="2.60.40.10:FF:000028">
    <property type="entry name" value="Neuronal cell adhesion molecule"/>
    <property type="match status" value="1"/>
</dbReference>
<accession>B3S795</accession>
<dbReference type="InterPro" id="IPR003961">
    <property type="entry name" value="FN3_dom"/>
</dbReference>
<evidence type="ECO:0000313" key="4">
    <source>
        <dbReference type="Proteomes" id="UP000009022"/>
    </source>
</evidence>
<proteinExistence type="predicted"/>
<dbReference type="KEGG" id="tad:TRIADDRAFT_7606"/>
<dbReference type="InterPro" id="IPR036116">
    <property type="entry name" value="FN3_sf"/>
</dbReference>
<evidence type="ECO:0000259" key="2">
    <source>
        <dbReference type="PROSITE" id="PS50853"/>
    </source>
</evidence>
<dbReference type="InterPro" id="IPR013783">
    <property type="entry name" value="Ig-like_fold"/>
</dbReference>